<name>A0ABV8Z2E5_9ACTN</name>
<organism evidence="1 2">
    <name type="scientific">Streptomyces xiangluensis</name>
    <dbReference type="NCBI Taxonomy" id="2665720"/>
    <lineage>
        <taxon>Bacteria</taxon>
        <taxon>Bacillati</taxon>
        <taxon>Actinomycetota</taxon>
        <taxon>Actinomycetes</taxon>
        <taxon>Kitasatosporales</taxon>
        <taxon>Streptomycetaceae</taxon>
        <taxon>Streptomyces</taxon>
    </lineage>
</organism>
<comment type="caution">
    <text evidence="1">The sequence shown here is derived from an EMBL/GenBank/DDBJ whole genome shotgun (WGS) entry which is preliminary data.</text>
</comment>
<accession>A0ABV8Z2E5</accession>
<dbReference type="RefSeq" id="WP_386351253.1">
    <property type="nucleotide sequence ID" value="NZ_JBHSFG010000083.1"/>
</dbReference>
<gene>
    <name evidence="1" type="ORF">ACFPH6_39445</name>
</gene>
<evidence type="ECO:0000313" key="2">
    <source>
        <dbReference type="Proteomes" id="UP001596012"/>
    </source>
</evidence>
<reference evidence="2" key="1">
    <citation type="journal article" date="2019" name="Int. J. Syst. Evol. Microbiol.">
        <title>The Global Catalogue of Microorganisms (GCM) 10K type strain sequencing project: providing services to taxonomists for standard genome sequencing and annotation.</title>
        <authorList>
            <consortium name="The Broad Institute Genomics Platform"/>
            <consortium name="The Broad Institute Genome Sequencing Center for Infectious Disease"/>
            <person name="Wu L."/>
            <person name="Ma J."/>
        </authorList>
    </citation>
    <scope>NUCLEOTIDE SEQUENCE [LARGE SCALE GENOMIC DNA]</scope>
    <source>
        <strain evidence="2">DT43</strain>
    </source>
</reference>
<proteinExistence type="predicted"/>
<dbReference type="EMBL" id="JBHSFG010000083">
    <property type="protein sequence ID" value="MFC4470504.1"/>
    <property type="molecule type" value="Genomic_DNA"/>
</dbReference>
<evidence type="ECO:0000313" key="1">
    <source>
        <dbReference type="EMBL" id="MFC4470504.1"/>
    </source>
</evidence>
<evidence type="ECO:0008006" key="3">
    <source>
        <dbReference type="Google" id="ProtNLM"/>
    </source>
</evidence>
<protein>
    <recommendedName>
        <fullName evidence="3">ANTAR domain-containing protein</fullName>
    </recommendedName>
</protein>
<keyword evidence="2" id="KW-1185">Reference proteome</keyword>
<sequence>MFGHSKQPDLHVLVLRDADVIAAQVRWALEEASPEERPGLERAAAIVEEAAAASDAELRSRWVRERAAAAGIEGSYDSVHVIKALREAAPGLTLVQAVQLAKEAEAARSVS</sequence>
<dbReference type="Proteomes" id="UP001596012">
    <property type="component" value="Unassembled WGS sequence"/>
</dbReference>